<keyword evidence="1" id="KW-1133">Transmembrane helix</keyword>
<organism evidence="2 3">
    <name type="scientific">Marinobacterium aestuariivivens</name>
    <dbReference type="NCBI Taxonomy" id="1698799"/>
    <lineage>
        <taxon>Bacteria</taxon>
        <taxon>Pseudomonadati</taxon>
        <taxon>Pseudomonadota</taxon>
        <taxon>Gammaproteobacteria</taxon>
        <taxon>Oceanospirillales</taxon>
        <taxon>Oceanospirillaceae</taxon>
        <taxon>Marinobacterium</taxon>
    </lineage>
</organism>
<keyword evidence="3" id="KW-1185">Reference proteome</keyword>
<evidence type="ECO:0008006" key="4">
    <source>
        <dbReference type="Google" id="ProtNLM"/>
    </source>
</evidence>
<proteinExistence type="predicted"/>
<keyword evidence="1" id="KW-0472">Membrane</keyword>
<dbReference type="EMBL" id="JBHSWE010000001">
    <property type="protein sequence ID" value="MFC6673753.1"/>
    <property type="molecule type" value="Genomic_DNA"/>
</dbReference>
<evidence type="ECO:0000313" key="3">
    <source>
        <dbReference type="Proteomes" id="UP001596422"/>
    </source>
</evidence>
<evidence type="ECO:0000313" key="2">
    <source>
        <dbReference type="EMBL" id="MFC6673753.1"/>
    </source>
</evidence>
<dbReference type="RefSeq" id="WP_379912396.1">
    <property type="nucleotide sequence ID" value="NZ_JBHSWE010000001.1"/>
</dbReference>
<name>A0ABW2A8K2_9GAMM</name>
<keyword evidence="1" id="KW-0812">Transmembrane</keyword>
<feature type="transmembrane region" description="Helical" evidence="1">
    <location>
        <begin position="21"/>
        <end position="40"/>
    </location>
</feature>
<evidence type="ECO:0000256" key="1">
    <source>
        <dbReference type="SAM" id="Phobius"/>
    </source>
</evidence>
<comment type="caution">
    <text evidence="2">The sequence shown here is derived from an EMBL/GenBank/DDBJ whole genome shotgun (WGS) entry which is preliminary data.</text>
</comment>
<sequence length="197" mass="20621">MRDISNLSREGLPSGKRLVKATAIAAVTAGALLVTTILPAEYGIDPTGLGKSMGLTGLSAADAAEPEGSAGVASVEPPGAAVGPVWKSETGYRSDKMSLTLLPGQGAEIKALMQAGENFVFHWQVEGGAVSFDMHGEPPNAGDDFTSFWLGRNETTASGSFEAPFEGTHGWYWQNNGSEPVTVHLTTAGYYAELYQP</sequence>
<protein>
    <recommendedName>
        <fullName evidence="4">Transmembrane anchor protein</fullName>
    </recommendedName>
</protein>
<dbReference type="Proteomes" id="UP001596422">
    <property type="component" value="Unassembled WGS sequence"/>
</dbReference>
<reference evidence="3" key="1">
    <citation type="journal article" date="2019" name="Int. J. Syst. Evol. Microbiol.">
        <title>The Global Catalogue of Microorganisms (GCM) 10K type strain sequencing project: providing services to taxonomists for standard genome sequencing and annotation.</title>
        <authorList>
            <consortium name="The Broad Institute Genomics Platform"/>
            <consortium name="The Broad Institute Genome Sequencing Center for Infectious Disease"/>
            <person name="Wu L."/>
            <person name="Ma J."/>
        </authorList>
    </citation>
    <scope>NUCLEOTIDE SEQUENCE [LARGE SCALE GENOMIC DNA]</scope>
    <source>
        <strain evidence="3">NBRC 111756</strain>
    </source>
</reference>
<accession>A0ABW2A8K2</accession>
<gene>
    <name evidence="2" type="ORF">ACFQDL_29445</name>
</gene>